<evidence type="ECO:0000313" key="8">
    <source>
        <dbReference type="EMBL" id="MBN8430757.1"/>
    </source>
</evidence>
<dbReference type="InterPro" id="IPR050986">
    <property type="entry name" value="GutQ/KpsF_isomerases"/>
</dbReference>
<protein>
    <recommendedName>
        <fullName evidence="4">Arabinose 5-phosphate isomerase</fullName>
        <shortName evidence="4">API</shortName>
        <ecNumber evidence="4">5.3.1.13</ecNumber>
    </recommendedName>
</protein>
<dbReference type="InterPro" id="IPR035474">
    <property type="entry name" value="SIS_Kpsf"/>
</dbReference>
<proteinExistence type="inferred from homology"/>
<feature type="domain" description="CBS" evidence="6">
    <location>
        <begin position="204"/>
        <end position="264"/>
    </location>
</feature>
<dbReference type="InterPro" id="IPR000644">
    <property type="entry name" value="CBS_dom"/>
</dbReference>
<dbReference type="NCBIfam" id="TIGR00393">
    <property type="entry name" value="kpsF"/>
    <property type="match status" value="1"/>
</dbReference>
<dbReference type="InterPro" id="IPR046342">
    <property type="entry name" value="CBS_dom_sf"/>
</dbReference>
<organism evidence="8 9">
    <name type="scientific">Microbulbifer salipaludis</name>
    <dbReference type="NCBI Taxonomy" id="187980"/>
    <lineage>
        <taxon>Bacteria</taxon>
        <taxon>Pseudomonadati</taxon>
        <taxon>Pseudomonadota</taxon>
        <taxon>Gammaproteobacteria</taxon>
        <taxon>Cellvibrionales</taxon>
        <taxon>Microbulbiferaceae</taxon>
        <taxon>Microbulbifer</taxon>
    </lineage>
</organism>
<dbReference type="CDD" id="cd04604">
    <property type="entry name" value="CBS_pair_SIS_assoc"/>
    <property type="match status" value="1"/>
</dbReference>
<dbReference type="PIRSF" id="PIRSF004692">
    <property type="entry name" value="KdsD_KpsF"/>
    <property type="match status" value="1"/>
</dbReference>
<dbReference type="Proteomes" id="UP000664293">
    <property type="component" value="Unassembled WGS sequence"/>
</dbReference>
<keyword evidence="3 5" id="KW-0129">CBS domain</keyword>
<dbReference type="RefSeq" id="WP_207000949.1">
    <property type="nucleotide sequence ID" value="NZ_JAEKJR010000002.1"/>
</dbReference>
<keyword evidence="4 8" id="KW-0413">Isomerase</keyword>
<dbReference type="PANTHER" id="PTHR42745">
    <property type="match status" value="1"/>
</dbReference>
<evidence type="ECO:0000259" key="7">
    <source>
        <dbReference type="PROSITE" id="PS51464"/>
    </source>
</evidence>
<comment type="similarity">
    <text evidence="1 4">Belongs to the SIS family. GutQ/KpsF subfamily.</text>
</comment>
<dbReference type="Gene3D" id="3.10.580.10">
    <property type="entry name" value="CBS-domain"/>
    <property type="match status" value="1"/>
</dbReference>
<dbReference type="Gene3D" id="3.40.50.10490">
    <property type="entry name" value="Glucose-6-phosphate isomerase like protein, domain 1"/>
    <property type="match status" value="1"/>
</dbReference>
<feature type="domain" description="CBS" evidence="6">
    <location>
        <begin position="271"/>
        <end position="323"/>
    </location>
</feature>
<dbReference type="SUPFAM" id="SSF53697">
    <property type="entry name" value="SIS domain"/>
    <property type="match status" value="1"/>
</dbReference>
<dbReference type="EMBL" id="JAEKJR010000002">
    <property type="protein sequence ID" value="MBN8430757.1"/>
    <property type="molecule type" value="Genomic_DNA"/>
</dbReference>
<feature type="domain" description="SIS" evidence="7">
    <location>
        <begin position="35"/>
        <end position="178"/>
    </location>
</feature>
<evidence type="ECO:0000256" key="3">
    <source>
        <dbReference type="ARBA" id="ARBA00023122"/>
    </source>
</evidence>
<comment type="catalytic activity">
    <reaction evidence="4">
        <text>D-arabinose 5-phosphate = D-ribulose 5-phosphate</text>
        <dbReference type="Rhea" id="RHEA:23104"/>
        <dbReference type="ChEBI" id="CHEBI:57693"/>
        <dbReference type="ChEBI" id="CHEBI:58121"/>
        <dbReference type="EC" id="5.3.1.13"/>
    </reaction>
</comment>
<dbReference type="Pfam" id="PF01380">
    <property type="entry name" value="SIS"/>
    <property type="match status" value="1"/>
</dbReference>
<dbReference type="SMART" id="SM00116">
    <property type="entry name" value="CBS"/>
    <property type="match status" value="2"/>
</dbReference>
<comment type="caution">
    <text evidence="8">The sequence shown here is derived from an EMBL/GenBank/DDBJ whole genome shotgun (WGS) entry which is preliminary data.</text>
</comment>
<dbReference type="InterPro" id="IPR046348">
    <property type="entry name" value="SIS_dom_sf"/>
</dbReference>
<gene>
    <name evidence="8" type="ORF">JF535_07820</name>
</gene>
<evidence type="ECO:0000256" key="5">
    <source>
        <dbReference type="PROSITE-ProRule" id="PRU00703"/>
    </source>
</evidence>
<evidence type="ECO:0000313" key="9">
    <source>
        <dbReference type="Proteomes" id="UP000664293"/>
    </source>
</evidence>
<dbReference type="GO" id="GO:0016853">
    <property type="term" value="F:isomerase activity"/>
    <property type="evidence" value="ECO:0007669"/>
    <property type="project" value="UniProtKB-KW"/>
</dbReference>
<keyword evidence="9" id="KW-1185">Reference proteome</keyword>
<evidence type="ECO:0000259" key="6">
    <source>
        <dbReference type="PROSITE" id="PS51371"/>
    </source>
</evidence>
<evidence type="ECO:0000256" key="4">
    <source>
        <dbReference type="PIRNR" id="PIRNR004692"/>
    </source>
</evidence>
<dbReference type="EC" id="5.3.1.13" evidence="4"/>
<sequence>MGTDLIIQAGRRTIAMETAAVAALEARIGADFRQACDLILACKGRVIVSGMGKSGHVGRKIAATLASTGTPSFFVHPGEASHGDLGMITRQDLVIAISNSGSSAEVLTLLPLLKRLGIPLISMAGKPDSPLAQSADVNLDIAVDTEACPLNLAPTSSTTVTLVMGDALAVALLEARGFTAEDFAFSHPGGALGRQLLLKVEDVMHAGDELPQVTPDTPLATALLEMTSKGFGMTTVVDSAGQLLGVFTDGDLRRVIDQKFELDSATMDQVMSRRPKTVGAHTLAAEALRIMEDNKITALVVEDSEHHPIGLLHMHDILRAGVI</sequence>
<keyword evidence="2" id="KW-0677">Repeat</keyword>
<evidence type="ECO:0000256" key="1">
    <source>
        <dbReference type="ARBA" id="ARBA00008165"/>
    </source>
</evidence>
<name>A0ABS3E689_9GAMM</name>
<dbReference type="CDD" id="cd05014">
    <property type="entry name" value="SIS_Kpsf"/>
    <property type="match status" value="1"/>
</dbReference>
<accession>A0ABS3E689</accession>
<dbReference type="InterPro" id="IPR001347">
    <property type="entry name" value="SIS_dom"/>
</dbReference>
<dbReference type="PANTHER" id="PTHR42745:SF1">
    <property type="entry name" value="ARABINOSE 5-PHOSPHATE ISOMERASE KDSD"/>
    <property type="match status" value="1"/>
</dbReference>
<dbReference type="PROSITE" id="PS51371">
    <property type="entry name" value="CBS"/>
    <property type="match status" value="2"/>
</dbReference>
<reference evidence="8 9" key="1">
    <citation type="submission" date="2020-12" db="EMBL/GenBank/DDBJ databases">
        <title>Oil enriched cultivation method for isolating marine PHA-producing bacteria.</title>
        <authorList>
            <person name="Zheng W."/>
            <person name="Yu S."/>
            <person name="Huang Y."/>
        </authorList>
    </citation>
    <scope>NUCLEOTIDE SEQUENCE [LARGE SCALE GENOMIC DNA]</scope>
    <source>
        <strain evidence="8 9">SN0-2</strain>
    </source>
</reference>
<dbReference type="Pfam" id="PF00571">
    <property type="entry name" value="CBS"/>
    <property type="match status" value="2"/>
</dbReference>
<dbReference type="InterPro" id="IPR004800">
    <property type="entry name" value="KdsD/KpsF-type"/>
</dbReference>
<evidence type="ECO:0000256" key="2">
    <source>
        <dbReference type="ARBA" id="ARBA00022737"/>
    </source>
</evidence>
<dbReference type="PROSITE" id="PS51464">
    <property type="entry name" value="SIS"/>
    <property type="match status" value="1"/>
</dbReference>